<dbReference type="CDD" id="cd02440">
    <property type="entry name" value="AdoMet_MTases"/>
    <property type="match status" value="1"/>
</dbReference>
<organism evidence="5 6">
    <name type="scientific">Rhizobium rhizogenes (strain K84 / ATCC BAA-868)</name>
    <name type="common">Agrobacterium radiobacter</name>
    <dbReference type="NCBI Taxonomy" id="311403"/>
    <lineage>
        <taxon>Bacteria</taxon>
        <taxon>Pseudomonadati</taxon>
        <taxon>Pseudomonadota</taxon>
        <taxon>Alphaproteobacteria</taxon>
        <taxon>Hyphomicrobiales</taxon>
        <taxon>Rhizobiaceae</taxon>
        <taxon>Rhizobium/Agrobacterium group</taxon>
        <taxon>Rhizobium</taxon>
    </lineage>
</organism>
<accession>B9J8S5</accession>
<reference evidence="5 6" key="1">
    <citation type="journal article" date="2009" name="J. Bacteriol.">
        <title>Genome sequences of three Agrobacterium biovars help elucidate the evolution of multichromosome genomes in bacteria.</title>
        <authorList>
            <person name="Slater S.C."/>
            <person name="Goldman B.S."/>
            <person name="Goodner B."/>
            <person name="Setubal J.C."/>
            <person name="Farrand S.K."/>
            <person name="Nester E.W."/>
            <person name="Burr T.J."/>
            <person name="Banta L."/>
            <person name="Dickerman A.W."/>
            <person name="Paulsen I."/>
            <person name="Otten L."/>
            <person name="Suen G."/>
            <person name="Welch R."/>
            <person name="Almeida N.F."/>
            <person name="Arnold F."/>
            <person name="Burton O.T."/>
            <person name="Du Z."/>
            <person name="Ewing A."/>
            <person name="Godsy E."/>
            <person name="Heisel S."/>
            <person name="Houmiel K.L."/>
            <person name="Jhaveri J."/>
            <person name="Lu J."/>
            <person name="Miller N.M."/>
            <person name="Norton S."/>
            <person name="Chen Q."/>
            <person name="Phoolcharoen W."/>
            <person name="Ohlin V."/>
            <person name="Ondrusek D."/>
            <person name="Pride N."/>
            <person name="Stricklin S.L."/>
            <person name="Sun J."/>
            <person name="Wheeler C."/>
            <person name="Wilson L."/>
            <person name="Zhu H."/>
            <person name="Wood D.W."/>
        </authorList>
    </citation>
    <scope>NUCLEOTIDE SEQUENCE [LARGE SCALE GENOMIC DNA]</scope>
    <source>
        <strain evidence="6">K84 / ATCC BAA-868</strain>
    </source>
</reference>
<dbReference type="SUPFAM" id="SSF53335">
    <property type="entry name" value="S-adenosyl-L-methionine-dependent methyltransferases"/>
    <property type="match status" value="1"/>
</dbReference>
<evidence type="ECO:0000256" key="1">
    <source>
        <dbReference type="ARBA" id="ARBA00022603"/>
    </source>
</evidence>
<evidence type="ECO:0000313" key="5">
    <source>
        <dbReference type="EMBL" id="ACM27463.1"/>
    </source>
</evidence>
<dbReference type="EMBL" id="CP000628">
    <property type="protein sequence ID" value="ACM27463.1"/>
    <property type="molecule type" value="Genomic_DNA"/>
</dbReference>
<dbReference type="RefSeq" id="WP_012652146.1">
    <property type="nucleotide sequence ID" value="NC_011985.1"/>
</dbReference>
<evidence type="ECO:0000259" key="4">
    <source>
        <dbReference type="Pfam" id="PF08241"/>
    </source>
</evidence>
<dbReference type="PANTHER" id="PTHR43464">
    <property type="entry name" value="METHYLTRANSFERASE"/>
    <property type="match status" value="1"/>
</dbReference>
<dbReference type="GO" id="GO:0032259">
    <property type="term" value="P:methylation"/>
    <property type="evidence" value="ECO:0007669"/>
    <property type="project" value="UniProtKB-KW"/>
</dbReference>
<dbReference type="STRING" id="311403.Arad_3535"/>
<dbReference type="PANTHER" id="PTHR43464:SF19">
    <property type="entry name" value="UBIQUINONE BIOSYNTHESIS O-METHYLTRANSFERASE, MITOCHONDRIAL"/>
    <property type="match status" value="1"/>
</dbReference>
<name>B9J8S5_RHIR8</name>
<dbReference type="AlphaFoldDB" id="B9J8S5"/>
<dbReference type="Proteomes" id="UP000001600">
    <property type="component" value="Chromosome 1"/>
</dbReference>
<evidence type="ECO:0000256" key="3">
    <source>
        <dbReference type="ARBA" id="ARBA00022691"/>
    </source>
</evidence>
<gene>
    <name evidence="5" type="ordered locus">Arad_3535</name>
</gene>
<sequence length="242" mass="27074">MTQNIYDDPAFFQGYSQLQRSIDGLAGAAEWPSMRALLPDLRGLDIVDLGCGFGWFCRWAREQGAANVLGLDVSDNMLARAEAEAADKAIRYGKADLEDLQLPVAAFDLVYSSLAFHYIQNVSGLLATIHQALKPGGWLIFSIEHPIYMAPRRPNWLADAEGRKTWPLDSYQMEGPRVTNWLAEGVVKQHRTMGTTLNLLIRSGFTIAHVEEWTPTDGDLAAHPDWAIERERPMFLLISTTK</sequence>
<evidence type="ECO:0000256" key="2">
    <source>
        <dbReference type="ARBA" id="ARBA00022679"/>
    </source>
</evidence>
<dbReference type="InterPro" id="IPR029063">
    <property type="entry name" value="SAM-dependent_MTases_sf"/>
</dbReference>
<dbReference type="InterPro" id="IPR013216">
    <property type="entry name" value="Methyltransf_11"/>
</dbReference>
<keyword evidence="3" id="KW-0949">S-adenosyl-L-methionine</keyword>
<dbReference type="Gene3D" id="3.40.50.150">
    <property type="entry name" value="Vaccinia Virus protein VP39"/>
    <property type="match status" value="1"/>
</dbReference>
<keyword evidence="1 5" id="KW-0489">Methyltransferase</keyword>
<dbReference type="eggNOG" id="COG2226">
    <property type="taxonomic scope" value="Bacteria"/>
</dbReference>
<dbReference type="KEGG" id="ara:Arad_3535"/>
<dbReference type="GO" id="GO:0008757">
    <property type="term" value="F:S-adenosylmethionine-dependent methyltransferase activity"/>
    <property type="evidence" value="ECO:0007669"/>
    <property type="project" value="InterPro"/>
</dbReference>
<evidence type="ECO:0000313" key="6">
    <source>
        <dbReference type="Proteomes" id="UP000001600"/>
    </source>
</evidence>
<feature type="domain" description="Methyltransferase type 11" evidence="4">
    <location>
        <begin position="47"/>
        <end position="141"/>
    </location>
</feature>
<keyword evidence="2 5" id="KW-0808">Transferase</keyword>
<proteinExistence type="predicted"/>
<dbReference type="Pfam" id="PF08241">
    <property type="entry name" value="Methyltransf_11"/>
    <property type="match status" value="1"/>
</dbReference>
<dbReference type="HOGENOM" id="CLU_049749_4_0_5"/>
<protein>
    <submittedName>
        <fullName evidence="5">Methyltransferase protein</fullName>
    </submittedName>
</protein>